<dbReference type="Proteomes" id="UP001226434">
    <property type="component" value="Unassembled WGS sequence"/>
</dbReference>
<dbReference type="EMBL" id="JASBRG010000005">
    <property type="protein sequence ID" value="MDI3320022.1"/>
    <property type="molecule type" value="Genomic_DNA"/>
</dbReference>
<dbReference type="Pfam" id="PF12771">
    <property type="entry name" value="SusD-like_2"/>
    <property type="match status" value="1"/>
</dbReference>
<gene>
    <name evidence="1" type="ORF">QJ048_09585</name>
</gene>
<dbReference type="InterPro" id="IPR011990">
    <property type="entry name" value="TPR-like_helical_dom_sf"/>
</dbReference>
<dbReference type="Gene3D" id="1.25.40.390">
    <property type="match status" value="1"/>
</dbReference>
<reference evidence="1 2" key="1">
    <citation type="submission" date="2023-05" db="EMBL/GenBank/DDBJ databases">
        <title>Genome sequence of Pinibacter sp. MAH-24.</title>
        <authorList>
            <person name="Huq M.A."/>
        </authorList>
    </citation>
    <scope>NUCLEOTIDE SEQUENCE [LARGE SCALE GENOMIC DNA]</scope>
    <source>
        <strain evidence="1 2">MAH-24</strain>
    </source>
</reference>
<comment type="caution">
    <text evidence="1">The sequence shown here is derived from an EMBL/GenBank/DDBJ whole genome shotgun (WGS) entry which is preliminary data.</text>
</comment>
<name>A0ABT6RBS5_9BACT</name>
<evidence type="ECO:0000313" key="1">
    <source>
        <dbReference type="EMBL" id="MDI3320022.1"/>
    </source>
</evidence>
<keyword evidence="1" id="KW-0449">Lipoprotein</keyword>
<organism evidence="1 2">
    <name type="scientific">Pinibacter soli</name>
    <dbReference type="NCBI Taxonomy" id="3044211"/>
    <lineage>
        <taxon>Bacteria</taxon>
        <taxon>Pseudomonadati</taxon>
        <taxon>Bacteroidota</taxon>
        <taxon>Chitinophagia</taxon>
        <taxon>Chitinophagales</taxon>
        <taxon>Chitinophagaceae</taxon>
        <taxon>Pinibacter</taxon>
    </lineage>
</organism>
<dbReference type="PROSITE" id="PS51257">
    <property type="entry name" value="PROKAR_LIPOPROTEIN"/>
    <property type="match status" value="1"/>
</dbReference>
<accession>A0ABT6RBS5</accession>
<evidence type="ECO:0000313" key="2">
    <source>
        <dbReference type="Proteomes" id="UP001226434"/>
    </source>
</evidence>
<proteinExistence type="predicted"/>
<keyword evidence="2" id="KW-1185">Reference proteome</keyword>
<dbReference type="RefSeq" id="WP_282334122.1">
    <property type="nucleotide sequence ID" value="NZ_JASBRG010000005.1"/>
</dbReference>
<dbReference type="SUPFAM" id="SSF48452">
    <property type="entry name" value="TPR-like"/>
    <property type="match status" value="1"/>
</dbReference>
<protein>
    <submittedName>
        <fullName evidence="1">SusD/RagB family nutrient-binding outer membrane lipoprotein</fullName>
    </submittedName>
</protein>
<dbReference type="InterPro" id="IPR041662">
    <property type="entry name" value="SusD-like_2"/>
</dbReference>
<sequence>MKKLLAILSVGVLMVSCKKDIQDLNAEDKKPTDVPAPSLFANAQKNVVDIMTSSSVNFNIFRLVDQYWTETTYTDETNYDLVTRNIPQSYWNTLYRDILNNLKLAKSKIYAQDPATVTAAQLKNQAAITDIMQVYTYSILVNSFGDVPYSQALDVNNLTPKYDDAKTVYYDLLTRIDTSLAALDPTADGFGESDLLYGGDVSKWVAFGNSLKLRLGMTISDYDAVKAKSVVESAAPKVFKSNADNAVFKYLAAPPNTNPIWVDLIQSGRHDFVGAKPIIDTMKTLGDPRLSQYFGTNKDGNYVGGIVGKGNTYSQFSPPSSKITNASFEALVMDYAEVELHLAEAVERGMNVGGTAAQHYNNGVTASITYWGATTADANTYLAKPDVAYGTSKGDYKQKIGYQKWLALYNRGFESWTEIRRLDFPKLAPPAAAQSGFPVRYTYPVQEQNLNKDNYNAASTAIGGDKVETKLFWDKH</sequence>